<dbReference type="InterPro" id="IPR009100">
    <property type="entry name" value="AcylCoA_DH/oxidase_NM_dom_sf"/>
</dbReference>
<organism evidence="1 2">
    <name type="scientific">Autumnicola edwardsiae</name>
    <dbReference type="NCBI Taxonomy" id="3075594"/>
    <lineage>
        <taxon>Bacteria</taxon>
        <taxon>Pseudomonadati</taxon>
        <taxon>Bacteroidota</taxon>
        <taxon>Flavobacteriia</taxon>
        <taxon>Flavobacteriales</taxon>
        <taxon>Flavobacteriaceae</taxon>
        <taxon>Autumnicola</taxon>
    </lineage>
</organism>
<dbReference type="InterPro" id="IPR037069">
    <property type="entry name" value="AcylCoA_DH/ox_N_sf"/>
</dbReference>
<name>A0ABU3CS34_9FLAO</name>
<keyword evidence="2" id="KW-1185">Reference proteome</keyword>
<dbReference type="EMBL" id="JAVRHP010000010">
    <property type="protein sequence ID" value="MDT0649176.1"/>
    <property type="molecule type" value="Genomic_DNA"/>
</dbReference>
<dbReference type="Gene3D" id="1.10.540.10">
    <property type="entry name" value="Acyl-CoA dehydrogenase/oxidase, N-terminal domain"/>
    <property type="match status" value="1"/>
</dbReference>
<evidence type="ECO:0000313" key="1">
    <source>
        <dbReference type="EMBL" id="MDT0649176.1"/>
    </source>
</evidence>
<dbReference type="InterPro" id="IPR046373">
    <property type="entry name" value="Acyl-CoA_Oxase/DH_mid-dom_sf"/>
</dbReference>
<proteinExistence type="predicted"/>
<evidence type="ECO:0008006" key="3">
    <source>
        <dbReference type="Google" id="ProtNLM"/>
    </source>
</evidence>
<sequence length="367" mass="41651">MKNEYLMWEKAIEAIKTSDKKWIKDNQHAFSFFFRRENERPQGKLNAEALAAHYHAGLFKMFLGKPYNGLALPLPEGSKWIENAAALDGNWGWLLAIGVGGAYFADYMHTETAEKYFSPKDALVAGSGKPFGEAIKLNNGKYKVSGKWSYCSGSEQASMYTAVTRKEGEISAFVVPRKLVNIDPDWNAVGLPLTCSHSIILEEAEIPSSCFFNLLEKPRESSYPLATYPFMLFARACFVPVVCGISEAVWNSISGLLEEKKELWQQFQPDRYKYVARKIGEFSEQKSGLTEAFYQKLEKSWENHLDGKDPLEKEVSSIGLQLSEFCYHSVAAIIPKLGMKVLEKGEPLQQKWQNLQTAYQHMSFHEY</sequence>
<evidence type="ECO:0000313" key="2">
    <source>
        <dbReference type="Proteomes" id="UP001248819"/>
    </source>
</evidence>
<dbReference type="PIRSF" id="PIRSF016578">
    <property type="entry name" value="HsaA"/>
    <property type="match status" value="1"/>
</dbReference>
<reference evidence="1 2" key="1">
    <citation type="submission" date="2023-09" db="EMBL/GenBank/DDBJ databases">
        <authorList>
            <person name="Rey-Velasco X."/>
        </authorList>
    </citation>
    <scope>NUCLEOTIDE SEQUENCE [LARGE SCALE GENOMIC DNA]</scope>
    <source>
        <strain evidence="1 2">F297</strain>
    </source>
</reference>
<dbReference type="Gene3D" id="1.20.140.10">
    <property type="entry name" value="Butyryl-CoA Dehydrogenase, subunit A, domain 3"/>
    <property type="match status" value="1"/>
</dbReference>
<gene>
    <name evidence="1" type="ORF">RM529_03420</name>
</gene>
<dbReference type="Proteomes" id="UP001248819">
    <property type="component" value="Unassembled WGS sequence"/>
</dbReference>
<comment type="caution">
    <text evidence="1">The sequence shown here is derived from an EMBL/GenBank/DDBJ whole genome shotgun (WGS) entry which is preliminary data.</text>
</comment>
<dbReference type="RefSeq" id="WP_311483352.1">
    <property type="nucleotide sequence ID" value="NZ_JAVRHP010000010.1"/>
</dbReference>
<protein>
    <recommendedName>
        <fullName evidence="3">Acyl-CoA dehydrogenase</fullName>
    </recommendedName>
</protein>
<dbReference type="Gene3D" id="2.40.110.10">
    <property type="entry name" value="Butyryl-CoA Dehydrogenase, subunit A, domain 2"/>
    <property type="match status" value="1"/>
</dbReference>
<accession>A0ABU3CS34</accession>
<dbReference type="SUPFAM" id="SSF56645">
    <property type="entry name" value="Acyl-CoA dehydrogenase NM domain-like"/>
    <property type="match status" value="1"/>
</dbReference>